<feature type="non-terminal residue" evidence="1">
    <location>
        <position position="1"/>
    </location>
</feature>
<reference evidence="1" key="1">
    <citation type="journal article" date="2014" name="Front. Microbiol.">
        <title>High frequency of phylogenetically diverse reductive dehalogenase-homologous genes in deep subseafloor sedimentary metagenomes.</title>
        <authorList>
            <person name="Kawai M."/>
            <person name="Futagami T."/>
            <person name="Toyoda A."/>
            <person name="Takaki Y."/>
            <person name="Nishi S."/>
            <person name="Hori S."/>
            <person name="Arai W."/>
            <person name="Tsubouchi T."/>
            <person name="Morono Y."/>
            <person name="Uchiyama I."/>
            <person name="Ito T."/>
            <person name="Fujiyama A."/>
            <person name="Inagaki F."/>
            <person name="Takami H."/>
        </authorList>
    </citation>
    <scope>NUCLEOTIDE SEQUENCE</scope>
    <source>
        <strain evidence="1">Expedition CK06-06</strain>
    </source>
</reference>
<accession>X1HWV0</accession>
<comment type="caution">
    <text evidence="1">The sequence shown here is derived from an EMBL/GenBank/DDBJ whole genome shotgun (WGS) entry which is preliminary data.</text>
</comment>
<gene>
    <name evidence="1" type="ORF">S03H2_29252</name>
</gene>
<dbReference type="AlphaFoldDB" id="X1HWV0"/>
<sequence length="65" mass="7967">YIDRLTSGRIRERLKDYVEYSGFSNVPNWIYAILTINEWKSIKTNMQLYRVELISYNDKWRGLLY</sequence>
<evidence type="ECO:0000313" key="1">
    <source>
        <dbReference type="EMBL" id="GAH61525.1"/>
    </source>
</evidence>
<protein>
    <submittedName>
        <fullName evidence="1">Uncharacterized protein</fullName>
    </submittedName>
</protein>
<proteinExistence type="predicted"/>
<name>X1HWV0_9ZZZZ</name>
<organism evidence="1">
    <name type="scientific">marine sediment metagenome</name>
    <dbReference type="NCBI Taxonomy" id="412755"/>
    <lineage>
        <taxon>unclassified sequences</taxon>
        <taxon>metagenomes</taxon>
        <taxon>ecological metagenomes</taxon>
    </lineage>
</organism>
<dbReference type="EMBL" id="BARU01017650">
    <property type="protein sequence ID" value="GAH61525.1"/>
    <property type="molecule type" value="Genomic_DNA"/>
</dbReference>